<reference evidence="1" key="1">
    <citation type="submission" date="2021-01" db="EMBL/GenBank/DDBJ databases">
        <authorList>
            <person name="Corre E."/>
            <person name="Pelletier E."/>
            <person name="Niang G."/>
            <person name="Scheremetjew M."/>
            <person name="Finn R."/>
            <person name="Kale V."/>
            <person name="Holt S."/>
            <person name="Cochrane G."/>
            <person name="Meng A."/>
            <person name="Brown T."/>
            <person name="Cohen L."/>
        </authorList>
    </citation>
    <scope>NUCLEOTIDE SEQUENCE</scope>
    <source>
        <strain evidence="1">308</strain>
    </source>
</reference>
<organism evidence="1">
    <name type="scientific">Corethron hystrix</name>
    <dbReference type="NCBI Taxonomy" id="216773"/>
    <lineage>
        <taxon>Eukaryota</taxon>
        <taxon>Sar</taxon>
        <taxon>Stramenopiles</taxon>
        <taxon>Ochrophyta</taxon>
        <taxon>Bacillariophyta</taxon>
        <taxon>Coscinodiscophyceae</taxon>
        <taxon>Corethrophycidae</taxon>
        <taxon>Corethrales</taxon>
        <taxon>Corethraceae</taxon>
        <taxon>Corethron</taxon>
    </lineage>
</organism>
<protein>
    <submittedName>
        <fullName evidence="1">Uncharacterized protein</fullName>
    </submittedName>
</protein>
<dbReference type="EMBL" id="HBFR01036577">
    <property type="protein sequence ID" value="CAD8899434.1"/>
    <property type="molecule type" value="Transcribed_RNA"/>
</dbReference>
<accession>A0A7S1BXV3</accession>
<evidence type="ECO:0000313" key="1">
    <source>
        <dbReference type="EMBL" id="CAD8899434.1"/>
    </source>
</evidence>
<proteinExistence type="predicted"/>
<gene>
    <name evidence="1" type="ORF">CHYS00102_LOCUS26650</name>
</gene>
<dbReference type="AlphaFoldDB" id="A0A7S1BXV3"/>
<sequence length="156" mass="16810">MSSQSAPQSNSNLSNGDFSALKRLSRRITLRNKNVPTSSAQETIVNQTGNEWLISFLATLSPFALFCVSHQRGYTVKVLNRVAKSPMGVYGFLALPFVTLAMEKSIYDTVQSIQGVDPNVITGGNRGGFPSGGAMLPSFSLISVRKNIPAIDVDEV</sequence>
<name>A0A7S1BXV3_9STRA</name>